<evidence type="ECO:0000313" key="5">
    <source>
        <dbReference type="EMBL" id="RIX27985.1"/>
    </source>
</evidence>
<comment type="caution">
    <text evidence="5">The sequence shown here is derived from an EMBL/GenBank/DDBJ whole genome shotgun (WGS) entry which is preliminary data.</text>
</comment>
<comment type="catalytic activity">
    <reaction evidence="3">
        <text>3'-dephospho-CoA + ATP = ADP + CoA + H(+)</text>
        <dbReference type="Rhea" id="RHEA:18245"/>
        <dbReference type="ChEBI" id="CHEBI:15378"/>
        <dbReference type="ChEBI" id="CHEBI:30616"/>
        <dbReference type="ChEBI" id="CHEBI:57287"/>
        <dbReference type="ChEBI" id="CHEBI:57328"/>
        <dbReference type="ChEBI" id="CHEBI:456216"/>
        <dbReference type="EC" id="2.7.1.24"/>
    </reaction>
</comment>
<comment type="function">
    <text evidence="3">Catalyzes the phosphorylation of the 3'-hydroxyl group of dephosphocoenzyme A to form coenzyme A.</text>
</comment>
<dbReference type="Gene3D" id="3.40.50.300">
    <property type="entry name" value="P-loop containing nucleotide triphosphate hydrolases"/>
    <property type="match status" value="1"/>
</dbReference>
<dbReference type="Proteomes" id="UP000265742">
    <property type="component" value="Unassembled WGS sequence"/>
</dbReference>
<keyword evidence="3" id="KW-0173">Coenzyme A biosynthesis</keyword>
<keyword evidence="6" id="KW-1185">Reference proteome</keyword>
<dbReference type="PANTHER" id="PTHR10695">
    <property type="entry name" value="DEPHOSPHO-COA KINASE-RELATED"/>
    <property type="match status" value="1"/>
</dbReference>
<dbReference type="PROSITE" id="PS51219">
    <property type="entry name" value="DPCK"/>
    <property type="match status" value="1"/>
</dbReference>
<feature type="binding site" evidence="3">
    <location>
        <begin position="11"/>
        <end position="16"/>
    </location>
    <ligand>
        <name>ATP</name>
        <dbReference type="ChEBI" id="CHEBI:30616"/>
    </ligand>
</feature>
<dbReference type="PANTHER" id="PTHR10695:SF46">
    <property type="entry name" value="BIFUNCTIONAL COENZYME A SYNTHASE-RELATED"/>
    <property type="match status" value="1"/>
</dbReference>
<comment type="similarity">
    <text evidence="3">Belongs to the CoaE family.</text>
</comment>
<accession>A0A3A1TZ84</accession>
<comment type="pathway">
    <text evidence="3">Cofactor biosynthesis; coenzyme A biosynthesis; CoA from (R)-pantothenate: step 5/5.</text>
</comment>
<keyword evidence="2 3" id="KW-0067">ATP-binding</keyword>
<evidence type="ECO:0000256" key="4">
    <source>
        <dbReference type="NCBIfam" id="TIGR00152"/>
    </source>
</evidence>
<dbReference type="HAMAP" id="MF_00376">
    <property type="entry name" value="Dephospho_CoA_kinase"/>
    <property type="match status" value="1"/>
</dbReference>
<gene>
    <name evidence="3" type="primary">coaE</name>
    <name evidence="5" type="ORF">D1781_10760</name>
</gene>
<comment type="subcellular location">
    <subcellularLocation>
        <location evidence="3">Cytoplasm</location>
    </subcellularLocation>
</comment>
<dbReference type="EMBL" id="QXTG01000002">
    <property type="protein sequence ID" value="RIX27985.1"/>
    <property type="molecule type" value="Genomic_DNA"/>
</dbReference>
<dbReference type="EC" id="2.7.1.24" evidence="3 4"/>
<dbReference type="GO" id="GO:0005737">
    <property type="term" value="C:cytoplasm"/>
    <property type="evidence" value="ECO:0007669"/>
    <property type="project" value="UniProtKB-SubCell"/>
</dbReference>
<dbReference type="NCBIfam" id="NF002879">
    <property type="entry name" value="PRK03333.1"/>
    <property type="match status" value="1"/>
</dbReference>
<evidence type="ECO:0000256" key="2">
    <source>
        <dbReference type="ARBA" id="ARBA00022840"/>
    </source>
</evidence>
<evidence type="ECO:0000256" key="1">
    <source>
        <dbReference type="ARBA" id="ARBA00022741"/>
    </source>
</evidence>
<protein>
    <recommendedName>
        <fullName evidence="3 4">Dephospho-CoA kinase</fullName>
        <ecNumber evidence="3 4">2.7.1.24</ecNumber>
    </recommendedName>
    <alternativeName>
        <fullName evidence="3">Dephosphocoenzyme A kinase</fullName>
    </alternativeName>
</protein>
<dbReference type="GO" id="GO:0004140">
    <property type="term" value="F:dephospho-CoA kinase activity"/>
    <property type="evidence" value="ECO:0007669"/>
    <property type="project" value="UniProtKB-UniRule"/>
</dbReference>
<keyword evidence="3 5" id="KW-0808">Transferase</keyword>
<dbReference type="OrthoDB" id="9812943at2"/>
<evidence type="ECO:0000313" key="6">
    <source>
        <dbReference type="Proteomes" id="UP000265742"/>
    </source>
</evidence>
<dbReference type="UniPathway" id="UPA00241">
    <property type="reaction ID" value="UER00356"/>
</dbReference>
<sequence>MPLIALTGGIASGKSTIAQRLGELGAVVVDADALARQVVEPGEPALEAVREAFGDDVLREDGSLDRAALGRIVFADPAKRHLLNGIVHPAVLHRSHAAFRAAFAKDPRAVVVYDVPLIDARGVGEFDRIVVADAPEAVRVERLVSLRGMSEEDARARVAAQLSDDERRALATDLVDTSGSLDATLAAVDALWGRIAR</sequence>
<evidence type="ECO:0000256" key="3">
    <source>
        <dbReference type="HAMAP-Rule" id="MF_00376"/>
    </source>
</evidence>
<reference evidence="6" key="1">
    <citation type="submission" date="2018-09" db="EMBL/GenBank/DDBJ databases">
        <authorList>
            <person name="Kim I."/>
        </authorList>
    </citation>
    <scope>NUCLEOTIDE SEQUENCE [LARGE SCALE GENOMIC DNA]</scope>
    <source>
        <strain evidence="6">DD4a</strain>
    </source>
</reference>
<dbReference type="InterPro" id="IPR027417">
    <property type="entry name" value="P-loop_NTPase"/>
</dbReference>
<organism evidence="5 6">
    <name type="scientific">Amnibacterium setariae</name>
    <dbReference type="NCBI Taxonomy" id="2306585"/>
    <lineage>
        <taxon>Bacteria</taxon>
        <taxon>Bacillati</taxon>
        <taxon>Actinomycetota</taxon>
        <taxon>Actinomycetes</taxon>
        <taxon>Micrococcales</taxon>
        <taxon>Microbacteriaceae</taxon>
        <taxon>Amnibacterium</taxon>
    </lineage>
</organism>
<name>A0A3A1TZ84_9MICO</name>
<dbReference type="Pfam" id="PF01121">
    <property type="entry name" value="CoaE"/>
    <property type="match status" value="1"/>
</dbReference>
<dbReference type="GO" id="GO:0015937">
    <property type="term" value="P:coenzyme A biosynthetic process"/>
    <property type="evidence" value="ECO:0007669"/>
    <property type="project" value="UniProtKB-UniRule"/>
</dbReference>
<dbReference type="CDD" id="cd02022">
    <property type="entry name" value="DPCK"/>
    <property type="match status" value="1"/>
</dbReference>
<dbReference type="SUPFAM" id="SSF52540">
    <property type="entry name" value="P-loop containing nucleoside triphosphate hydrolases"/>
    <property type="match status" value="1"/>
</dbReference>
<dbReference type="NCBIfam" id="TIGR00152">
    <property type="entry name" value="dephospho-CoA kinase"/>
    <property type="match status" value="1"/>
</dbReference>
<dbReference type="AlphaFoldDB" id="A0A3A1TZ84"/>
<keyword evidence="3 5" id="KW-0418">Kinase</keyword>
<dbReference type="GO" id="GO:0005524">
    <property type="term" value="F:ATP binding"/>
    <property type="evidence" value="ECO:0007669"/>
    <property type="project" value="UniProtKB-UniRule"/>
</dbReference>
<keyword evidence="1 3" id="KW-0547">Nucleotide-binding</keyword>
<dbReference type="RefSeq" id="WP_119482295.1">
    <property type="nucleotide sequence ID" value="NZ_QXTG01000002.1"/>
</dbReference>
<dbReference type="InterPro" id="IPR001977">
    <property type="entry name" value="Depp_CoAkinase"/>
</dbReference>
<keyword evidence="3" id="KW-0963">Cytoplasm</keyword>
<proteinExistence type="inferred from homology"/>